<dbReference type="InterPro" id="IPR002213">
    <property type="entry name" value="UDP_glucos_trans"/>
</dbReference>
<reference evidence="4" key="1">
    <citation type="journal article" date="2023" name="Insect Mol. Biol.">
        <title>Genome sequencing provides insights into the evolution of gene families encoding plant cell wall-degrading enzymes in longhorned beetles.</title>
        <authorList>
            <person name="Shin N.R."/>
            <person name="Okamura Y."/>
            <person name="Kirsch R."/>
            <person name="Pauchet Y."/>
        </authorList>
    </citation>
    <scope>NUCLEOTIDE SEQUENCE</scope>
    <source>
        <strain evidence="4">AMC_N1</strain>
    </source>
</reference>
<evidence type="ECO:0000256" key="1">
    <source>
        <dbReference type="ARBA" id="ARBA00009995"/>
    </source>
</evidence>
<organism evidence="4 5">
    <name type="scientific">Aromia moschata</name>
    <dbReference type="NCBI Taxonomy" id="1265417"/>
    <lineage>
        <taxon>Eukaryota</taxon>
        <taxon>Metazoa</taxon>
        <taxon>Ecdysozoa</taxon>
        <taxon>Arthropoda</taxon>
        <taxon>Hexapoda</taxon>
        <taxon>Insecta</taxon>
        <taxon>Pterygota</taxon>
        <taxon>Neoptera</taxon>
        <taxon>Endopterygota</taxon>
        <taxon>Coleoptera</taxon>
        <taxon>Polyphaga</taxon>
        <taxon>Cucujiformia</taxon>
        <taxon>Chrysomeloidea</taxon>
        <taxon>Cerambycidae</taxon>
        <taxon>Cerambycinae</taxon>
        <taxon>Callichromatini</taxon>
        <taxon>Aromia</taxon>
    </lineage>
</organism>
<evidence type="ECO:0000256" key="3">
    <source>
        <dbReference type="ARBA" id="ARBA00022679"/>
    </source>
</evidence>
<dbReference type="InterPro" id="IPR050271">
    <property type="entry name" value="UDP-glycosyltransferase"/>
</dbReference>
<evidence type="ECO:0000313" key="5">
    <source>
        <dbReference type="Proteomes" id="UP001162162"/>
    </source>
</evidence>
<dbReference type="Gene3D" id="3.40.50.2000">
    <property type="entry name" value="Glycogen Phosphorylase B"/>
    <property type="match status" value="1"/>
</dbReference>
<evidence type="ECO:0000256" key="2">
    <source>
        <dbReference type="ARBA" id="ARBA00022676"/>
    </source>
</evidence>
<dbReference type="PANTHER" id="PTHR48043:SF159">
    <property type="entry name" value="EG:EG0003.4 PROTEIN-RELATED"/>
    <property type="match status" value="1"/>
</dbReference>
<dbReference type="SUPFAM" id="SSF53756">
    <property type="entry name" value="UDP-Glycosyltransferase/glycogen phosphorylase"/>
    <property type="match status" value="1"/>
</dbReference>
<dbReference type="CDD" id="cd03784">
    <property type="entry name" value="GT1_Gtf-like"/>
    <property type="match status" value="1"/>
</dbReference>
<protein>
    <submittedName>
        <fullName evidence="4">Uncharacterized protein</fullName>
    </submittedName>
</protein>
<dbReference type="GO" id="GO:0008194">
    <property type="term" value="F:UDP-glycosyltransferase activity"/>
    <property type="evidence" value="ECO:0007669"/>
    <property type="project" value="InterPro"/>
</dbReference>
<dbReference type="Proteomes" id="UP001162162">
    <property type="component" value="Unassembled WGS sequence"/>
</dbReference>
<keyword evidence="5" id="KW-1185">Reference proteome</keyword>
<comment type="similarity">
    <text evidence="1">Belongs to the UDP-glycosyltransferase family.</text>
</comment>
<dbReference type="PANTHER" id="PTHR48043">
    <property type="entry name" value="EG:EG0003.4 PROTEIN-RELATED"/>
    <property type="match status" value="1"/>
</dbReference>
<comment type="caution">
    <text evidence="4">The sequence shown here is derived from an EMBL/GenBank/DDBJ whole genome shotgun (WGS) entry which is preliminary data.</text>
</comment>
<name>A0AAV8YVA6_9CUCU</name>
<sequence length="462" mass="51282">MIEGYSALAVTISRQSESTCQAVLPIIGTQAWPVNDGSAILKIYSRSCILQKRLWRLEKVEAYTLVISAEGVMTTRSVKNISTLGLPHNIIRNGQKAVVLHTYVVPMPAPSNYILGNAYAKTLAEAGHDVTMIPFMNMVGNMVTRDTLAHPNFQKLIESKEQFDVVVLEQFNDDALKVLAYHFQAPLIVFSTIGCNSIINPSVGNPAPPSYIPESFLKYSSHMTIWERLVNLLFAVAMEVNRQLIFFPTQNKIMKKHFPNVPDLSLLNYNASLILLGARMIDIGGYHVSPPKKLPKVLKEFMDNAKEGVVYFSMGSNIKPCQMSDKIRDAILKCLGKIKQKVIKSYQIKVGSFPAHPSTKLFITHGGLLSTIETVSHGVPVLTLPVFGDQKMNAARAVENGVGLSVVFSQITEETLGGALRSLLHDPKYRETAVRMHDRPVKPKDLAVYWTEFVIRHKGAPI</sequence>
<proteinExistence type="inferred from homology"/>
<evidence type="ECO:0000313" key="4">
    <source>
        <dbReference type="EMBL" id="KAJ8954693.1"/>
    </source>
</evidence>
<dbReference type="Pfam" id="PF00201">
    <property type="entry name" value="UDPGT"/>
    <property type="match status" value="1"/>
</dbReference>
<gene>
    <name evidence="4" type="ORF">NQ318_011386</name>
</gene>
<keyword evidence="2" id="KW-0328">Glycosyltransferase</keyword>
<accession>A0AAV8YVA6</accession>
<keyword evidence="3" id="KW-0808">Transferase</keyword>
<dbReference type="EMBL" id="JAPWTK010000045">
    <property type="protein sequence ID" value="KAJ8954693.1"/>
    <property type="molecule type" value="Genomic_DNA"/>
</dbReference>
<dbReference type="AlphaFoldDB" id="A0AAV8YVA6"/>